<dbReference type="InterPro" id="IPR003661">
    <property type="entry name" value="HisK_dim/P_dom"/>
</dbReference>
<dbReference type="InterPro" id="IPR050351">
    <property type="entry name" value="BphY/WalK/GraS-like"/>
</dbReference>
<evidence type="ECO:0000256" key="6">
    <source>
        <dbReference type="ARBA" id="ARBA00023012"/>
    </source>
</evidence>
<evidence type="ECO:0000256" key="1">
    <source>
        <dbReference type="ARBA" id="ARBA00000085"/>
    </source>
</evidence>
<dbReference type="InterPro" id="IPR036890">
    <property type="entry name" value="HATPase_C_sf"/>
</dbReference>
<keyword evidence="6" id="KW-0902">Two-component regulatory system</keyword>
<dbReference type="SMART" id="SM00388">
    <property type="entry name" value="HisKA"/>
    <property type="match status" value="1"/>
</dbReference>
<evidence type="ECO:0000256" key="4">
    <source>
        <dbReference type="ARBA" id="ARBA00022679"/>
    </source>
</evidence>
<dbReference type="GO" id="GO:0005886">
    <property type="term" value="C:plasma membrane"/>
    <property type="evidence" value="ECO:0007669"/>
    <property type="project" value="TreeGrafter"/>
</dbReference>
<dbReference type="EC" id="2.7.13.3" evidence="2"/>
<accession>A0A2H0KKA3</accession>
<dbReference type="InterPro" id="IPR004358">
    <property type="entry name" value="Sig_transdc_His_kin-like_C"/>
</dbReference>
<keyword evidence="7" id="KW-0472">Membrane</keyword>
<dbReference type="SMART" id="SM00387">
    <property type="entry name" value="HATPase_c"/>
    <property type="match status" value="1"/>
</dbReference>
<keyword evidence="5" id="KW-0418">Kinase</keyword>
<comment type="caution">
    <text evidence="9">The sequence shown here is derived from an EMBL/GenBank/DDBJ whole genome shotgun (WGS) entry which is preliminary data.</text>
</comment>
<keyword evidence="4" id="KW-0808">Transferase</keyword>
<evidence type="ECO:0000256" key="7">
    <source>
        <dbReference type="SAM" id="Phobius"/>
    </source>
</evidence>
<evidence type="ECO:0000259" key="8">
    <source>
        <dbReference type="PROSITE" id="PS50109"/>
    </source>
</evidence>
<dbReference type="Gene3D" id="1.10.287.130">
    <property type="match status" value="1"/>
</dbReference>
<feature type="transmembrane region" description="Helical" evidence="7">
    <location>
        <begin position="12"/>
        <end position="29"/>
    </location>
</feature>
<reference evidence="9 10" key="1">
    <citation type="submission" date="2017-09" db="EMBL/GenBank/DDBJ databases">
        <title>Depth-based differentiation of microbial function through sediment-hosted aquifers and enrichment of novel symbionts in the deep terrestrial subsurface.</title>
        <authorList>
            <person name="Probst A.J."/>
            <person name="Ladd B."/>
            <person name="Jarett J.K."/>
            <person name="Geller-Mcgrath D.E."/>
            <person name="Sieber C.M."/>
            <person name="Emerson J.B."/>
            <person name="Anantharaman K."/>
            <person name="Thomas B.C."/>
            <person name="Malmstrom R."/>
            <person name="Stieglmeier M."/>
            <person name="Klingl A."/>
            <person name="Woyke T."/>
            <person name="Ryan C.M."/>
            <person name="Banfield J.F."/>
        </authorList>
    </citation>
    <scope>NUCLEOTIDE SEQUENCE [LARGE SCALE GENOMIC DNA]</scope>
    <source>
        <strain evidence="9">CG11_big_fil_rev_8_21_14_0_20_37_16</strain>
    </source>
</reference>
<dbReference type="InterPro" id="IPR005467">
    <property type="entry name" value="His_kinase_dom"/>
</dbReference>
<comment type="catalytic activity">
    <reaction evidence="1">
        <text>ATP + protein L-histidine = ADP + protein N-phospho-L-histidine.</text>
        <dbReference type="EC" id="2.7.13.3"/>
    </reaction>
</comment>
<sequence length="342" mass="38433">MFNTARRKLTAWYLVILMSVSLSFSIVIYRGMAAEIDRFIQIQRLRIERRFDEAGIPRPPITVDKEVINEIKQHLILNLLGINGIIFIVMGGLSYFLAGKTLQPIQEMMEEQNRFISDASHELKTPLTAMKSSLEVYVRDPKLTLLEAKQVLKDNICEVNRLQTLSESLLTLSENQLGNTNKSFVSLHLKTVLAKAYTLVKHNAMEKKIVVNISSIPQQKMRGNEGKLVELFTILLDNAIKYSPNEGVVSISGTKVKKGVELKVVDKGIGIDKKDIPHVFDRFYRSDSARNKIETGGYGLGLSIAKKIVGLHKGTICIESVLHFGTTVLVWLPNSAHFQNDN</sequence>
<dbReference type="InterPro" id="IPR036097">
    <property type="entry name" value="HisK_dim/P_sf"/>
</dbReference>
<evidence type="ECO:0000256" key="3">
    <source>
        <dbReference type="ARBA" id="ARBA00022553"/>
    </source>
</evidence>
<dbReference type="GO" id="GO:0000155">
    <property type="term" value="F:phosphorelay sensor kinase activity"/>
    <property type="evidence" value="ECO:0007669"/>
    <property type="project" value="InterPro"/>
</dbReference>
<feature type="domain" description="Histidine kinase" evidence="8">
    <location>
        <begin position="118"/>
        <end position="336"/>
    </location>
</feature>
<dbReference type="Pfam" id="PF00512">
    <property type="entry name" value="HisKA"/>
    <property type="match status" value="1"/>
</dbReference>
<dbReference type="GO" id="GO:0004721">
    <property type="term" value="F:phosphoprotein phosphatase activity"/>
    <property type="evidence" value="ECO:0007669"/>
    <property type="project" value="TreeGrafter"/>
</dbReference>
<dbReference type="FunFam" id="3.30.565.10:FF:000006">
    <property type="entry name" value="Sensor histidine kinase WalK"/>
    <property type="match status" value="1"/>
</dbReference>
<dbReference type="PROSITE" id="PS50109">
    <property type="entry name" value="HIS_KIN"/>
    <property type="match status" value="1"/>
</dbReference>
<evidence type="ECO:0000313" key="10">
    <source>
        <dbReference type="Proteomes" id="UP000229497"/>
    </source>
</evidence>
<gene>
    <name evidence="9" type="ORF">COV87_01995</name>
</gene>
<evidence type="ECO:0000256" key="2">
    <source>
        <dbReference type="ARBA" id="ARBA00012438"/>
    </source>
</evidence>
<dbReference type="PANTHER" id="PTHR45453:SF1">
    <property type="entry name" value="PHOSPHATE REGULON SENSOR PROTEIN PHOR"/>
    <property type="match status" value="1"/>
</dbReference>
<dbReference type="Pfam" id="PF02518">
    <property type="entry name" value="HATPase_c"/>
    <property type="match status" value="1"/>
</dbReference>
<dbReference type="EMBL" id="PCVK01000056">
    <property type="protein sequence ID" value="PIQ71681.1"/>
    <property type="molecule type" value="Genomic_DNA"/>
</dbReference>
<dbReference type="AlphaFoldDB" id="A0A2H0KKA3"/>
<evidence type="ECO:0000256" key="5">
    <source>
        <dbReference type="ARBA" id="ARBA00022777"/>
    </source>
</evidence>
<dbReference type="Gene3D" id="3.30.565.10">
    <property type="entry name" value="Histidine kinase-like ATPase, C-terminal domain"/>
    <property type="match status" value="1"/>
</dbReference>
<keyword evidence="7" id="KW-0812">Transmembrane</keyword>
<evidence type="ECO:0000313" key="9">
    <source>
        <dbReference type="EMBL" id="PIQ71681.1"/>
    </source>
</evidence>
<dbReference type="PRINTS" id="PR00344">
    <property type="entry name" value="BCTRLSENSOR"/>
</dbReference>
<dbReference type="Proteomes" id="UP000229497">
    <property type="component" value="Unassembled WGS sequence"/>
</dbReference>
<dbReference type="SUPFAM" id="SSF55874">
    <property type="entry name" value="ATPase domain of HSP90 chaperone/DNA topoisomerase II/histidine kinase"/>
    <property type="match status" value="1"/>
</dbReference>
<protein>
    <recommendedName>
        <fullName evidence="2">histidine kinase</fullName>
        <ecNumber evidence="2">2.7.13.3</ecNumber>
    </recommendedName>
</protein>
<name>A0A2H0KKA3_9BACT</name>
<organism evidence="9 10">
    <name type="scientific">Candidatus Roizmanbacteria bacterium CG11_big_fil_rev_8_21_14_0_20_37_16</name>
    <dbReference type="NCBI Taxonomy" id="1974857"/>
    <lineage>
        <taxon>Bacteria</taxon>
        <taxon>Candidatus Roizmaniibacteriota</taxon>
    </lineage>
</organism>
<feature type="transmembrane region" description="Helical" evidence="7">
    <location>
        <begin position="75"/>
        <end position="98"/>
    </location>
</feature>
<proteinExistence type="predicted"/>
<keyword evidence="3" id="KW-0597">Phosphoprotein</keyword>
<dbReference type="SUPFAM" id="SSF47384">
    <property type="entry name" value="Homodimeric domain of signal transducing histidine kinase"/>
    <property type="match status" value="1"/>
</dbReference>
<keyword evidence="7" id="KW-1133">Transmembrane helix</keyword>
<dbReference type="CDD" id="cd00082">
    <property type="entry name" value="HisKA"/>
    <property type="match status" value="1"/>
</dbReference>
<dbReference type="GO" id="GO:0016036">
    <property type="term" value="P:cellular response to phosphate starvation"/>
    <property type="evidence" value="ECO:0007669"/>
    <property type="project" value="TreeGrafter"/>
</dbReference>
<dbReference type="InterPro" id="IPR003594">
    <property type="entry name" value="HATPase_dom"/>
</dbReference>
<dbReference type="PANTHER" id="PTHR45453">
    <property type="entry name" value="PHOSPHATE REGULON SENSOR PROTEIN PHOR"/>
    <property type="match status" value="1"/>
</dbReference>